<evidence type="ECO:0000313" key="3">
    <source>
        <dbReference type="Proteomes" id="UP000494206"/>
    </source>
</evidence>
<proteinExistence type="inferred from homology"/>
<dbReference type="AlphaFoldDB" id="A0A8S1F4Z6"/>
<dbReference type="GO" id="GO:0004719">
    <property type="term" value="F:protein-L-isoaspartate (D-aspartate) O-methyltransferase activity"/>
    <property type="evidence" value="ECO:0007669"/>
    <property type="project" value="InterPro"/>
</dbReference>
<dbReference type="Pfam" id="PF01135">
    <property type="entry name" value="PCMT"/>
    <property type="match status" value="1"/>
</dbReference>
<gene>
    <name evidence="2" type="ORF">CBOVIS_LOCUS12335</name>
</gene>
<dbReference type="PANTHER" id="PTHR11579:SF9">
    <property type="entry name" value="PROTEIN-L-ISOASPARTATE O-METHYLTRANSFERASE"/>
    <property type="match status" value="1"/>
</dbReference>
<comment type="caution">
    <text evidence="2">The sequence shown here is derived from an EMBL/GenBank/DDBJ whole genome shotgun (WGS) entry which is preliminary data.</text>
</comment>
<name>A0A8S1F4Z6_9PELO</name>
<evidence type="ECO:0000256" key="1">
    <source>
        <dbReference type="ARBA" id="ARBA00005369"/>
    </source>
</evidence>
<dbReference type="Proteomes" id="UP000494206">
    <property type="component" value="Unassembled WGS sequence"/>
</dbReference>
<dbReference type="SUPFAM" id="SSF53335">
    <property type="entry name" value="S-adenosyl-L-methionine-dependent methyltransferases"/>
    <property type="match status" value="1"/>
</dbReference>
<dbReference type="EMBL" id="CADEPM010000011">
    <property type="protein sequence ID" value="CAB3410879.1"/>
    <property type="molecule type" value="Genomic_DNA"/>
</dbReference>
<dbReference type="InterPro" id="IPR029063">
    <property type="entry name" value="SAM-dependent_MTases_sf"/>
</dbReference>
<evidence type="ECO:0000313" key="2">
    <source>
        <dbReference type="EMBL" id="CAB3410879.1"/>
    </source>
</evidence>
<dbReference type="OrthoDB" id="10257972at2759"/>
<protein>
    <submittedName>
        <fullName evidence="2">Uncharacterized protein</fullName>
    </submittedName>
</protein>
<comment type="similarity">
    <text evidence="1">Belongs to the methyltransferase superfamily. L-isoaspartyl/D-aspartyl protein methyltransferase family.</text>
</comment>
<organism evidence="2 3">
    <name type="scientific">Caenorhabditis bovis</name>
    <dbReference type="NCBI Taxonomy" id="2654633"/>
    <lineage>
        <taxon>Eukaryota</taxon>
        <taxon>Metazoa</taxon>
        <taxon>Ecdysozoa</taxon>
        <taxon>Nematoda</taxon>
        <taxon>Chromadorea</taxon>
        <taxon>Rhabditida</taxon>
        <taxon>Rhabditina</taxon>
        <taxon>Rhabditomorpha</taxon>
        <taxon>Rhabditoidea</taxon>
        <taxon>Rhabditidae</taxon>
        <taxon>Peloderinae</taxon>
        <taxon>Caenorhabditis</taxon>
    </lineage>
</organism>
<accession>A0A8S1F4Z6</accession>
<dbReference type="InterPro" id="IPR000682">
    <property type="entry name" value="PCMT"/>
</dbReference>
<dbReference type="Gene3D" id="3.40.50.150">
    <property type="entry name" value="Vaccinia Virus protein VP39"/>
    <property type="match status" value="1"/>
</dbReference>
<keyword evidence="3" id="KW-1185">Reference proteome</keyword>
<sequence>MGSSQSSTQVHLVDQLVRSEKISEQTTEVALRMVDRKYYIKTASDVYRDLPIVVRWRPNETESEEVEIHFSSFDIIARVVDLLQIKPGQSLLIIGCGGGYLNTVAGFLLGDNGLNHGVDVNPNVIKYANHCTKEFMEDCHYVHSFPFCKPIFIACNGFSDEFINSMPRYRYDRIYISSSVNSEEIKDKFLKLLKVNGRMVLPFEEKLTLFRRTSDDEITRTNFGSVNFASPVHPDKDYVHPQTPELFRYNRDITIESSEVLSDPLCDKLIDELNWDWDADDALSQECRLTKPTLEVGLQREMKLDRMLDATDTVVMQELKEFHNYLKLQINQEEERLEGIKLAAQYERECDGYPFKMFHEMYLKTVAELPIPKRLIHFVLHFSEDFEWL</sequence>
<dbReference type="PANTHER" id="PTHR11579">
    <property type="entry name" value="PROTEIN-L-ISOASPARTATE O-METHYLTRANSFERASE"/>
    <property type="match status" value="1"/>
</dbReference>
<reference evidence="2 3" key="1">
    <citation type="submission" date="2020-04" db="EMBL/GenBank/DDBJ databases">
        <authorList>
            <person name="Laetsch R D."/>
            <person name="Stevens L."/>
            <person name="Kumar S."/>
            <person name="Blaxter L. M."/>
        </authorList>
    </citation>
    <scope>NUCLEOTIDE SEQUENCE [LARGE SCALE GENOMIC DNA]</scope>
</reference>
<dbReference type="GO" id="GO:0005737">
    <property type="term" value="C:cytoplasm"/>
    <property type="evidence" value="ECO:0007669"/>
    <property type="project" value="TreeGrafter"/>
</dbReference>